<proteinExistence type="predicted"/>
<reference evidence="1" key="1">
    <citation type="submission" date="2018-02" db="EMBL/GenBank/DDBJ databases">
        <title>Rhizophora mucronata_Transcriptome.</title>
        <authorList>
            <person name="Meera S.P."/>
            <person name="Sreeshan A."/>
            <person name="Augustine A."/>
        </authorList>
    </citation>
    <scope>NUCLEOTIDE SEQUENCE</scope>
    <source>
        <tissue evidence="1">Leaf</tissue>
    </source>
</reference>
<organism evidence="1">
    <name type="scientific">Rhizophora mucronata</name>
    <name type="common">Asiatic mangrove</name>
    <dbReference type="NCBI Taxonomy" id="61149"/>
    <lineage>
        <taxon>Eukaryota</taxon>
        <taxon>Viridiplantae</taxon>
        <taxon>Streptophyta</taxon>
        <taxon>Embryophyta</taxon>
        <taxon>Tracheophyta</taxon>
        <taxon>Spermatophyta</taxon>
        <taxon>Magnoliopsida</taxon>
        <taxon>eudicotyledons</taxon>
        <taxon>Gunneridae</taxon>
        <taxon>Pentapetalae</taxon>
        <taxon>rosids</taxon>
        <taxon>fabids</taxon>
        <taxon>Malpighiales</taxon>
        <taxon>Rhizophoraceae</taxon>
        <taxon>Rhizophora</taxon>
    </lineage>
</organism>
<name>A0A2P2M4N6_RHIMU</name>
<evidence type="ECO:0000313" key="1">
    <source>
        <dbReference type="EMBL" id="MBX25171.1"/>
    </source>
</evidence>
<dbReference type="EMBL" id="GGEC01044687">
    <property type="protein sequence ID" value="MBX25171.1"/>
    <property type="molecule type" value="Transcribed_RNA"/>
</dbReference>
<sequence length="65" mass="7182">MDLQVRSLPTSTDLLICSTSQSNKFAYMNFANASLPSVACRSVNFLATLSLPTWILWVDKASIRS</sequence>
<accession>A0A2P2M4N6</accession>
<dbReference type="AlphaFoldDB" id="A0A2P2M4N6"/>
<protein>
    <submittedName>
        <fullName evidence="1">Uncharacterized protein MANES_15G083100</fullName>
    </submittedName>
</protein>